<reference evidence="12" key="1">
    <citation type="journal article" date="2024" name="IScience">
        <title>Strigolactones Initiate the Formation of Haustorium-like Structures in Castilleja.</title>
        <authorList>
            <person name="Buerger M."/>
            <person name="Peterson D."/>
            <person name="Chory J."/>
        </authorList>
    </citation>
    <scope>NUCLEOTIDE SEQUENCE [LARGE SCALE GENOMIC DNA]</scope>
</reference>
<dbReference type="InterPro" id="IPR003311">
    <property type="entry name" value="AUX_IAA"/>
</dbReference>
<dbReference type="AlphaFoldDB" id="A0ABD3E3R4"/>
<dbReference type="PANTHER" id="PTHR31734:SF261">
    <property type="entry name" value="AUXIN-RESPONSIVE PROTEIN IAA13"/>
    <property type="match status" value="1"/>
</dbReference>
<dbReference type="FunFam" id="3.10.20.90:FF:000078">
    <property type="entry name" value="Auxin-responsive protein"/>
    <property type="match status" value="1"/>
</dbReference>
<evidence type="ECO:0000313" key="12">
    <source>
        <dbReference type="Proteomes" id="UP001632038"/>
    </source>
</evidence>
<dbReference type="PANTHER" id="PTHR31734">
    <property type="entry name" value="AUXIN-RESPONSIVE PROTEIN IAA17"/>
    <property type="match status" value="1"/>
</dbReference>
<keyword evidence="12" id="KW-1185">Reference proteome</keyword>
<keyword evidence="6 8" id="KW-0539">Nucleus</keyword>
<comment type="function">
    <text evidence="8">Aux/IAA proteins are short-lived transcriptional factors that function as repressors of early auxin response genes at low auxin concentrations.</text>
</comment>
<feature type="domain" description="PB1" evidence="10">
    <location>
        <begin position="196"/>
        <end position="301"/>
    </location>
</feature>
<comment type="similarity">
    <text evidence="2 8">Belongs to the Aux/IAA family.</text>
</comment>
<dbReference type="InterPro" id="IPR033389">
    <property type="entry name" value="AUX/IAA_dom"/>
</dbReference>
<evidence type="ECO:0000256" key="1">
    <source>
        <dbReference type="ARBA" id="ARBA00004123"/>
    </source>
</evidence>
<organism evidence="11 12">
    <name type="scientific">Castilleja foliolosa</name>
    <dbReference type="NCBI Taxonomy" id="1961234"/>
    <lineage>
        <taxon>Eukaryota</taxon>
        <taxon>Viridiplantae</taxon>
        <taxon>Streptophyta</taxon>
        <taxon>Embryophyta</taxon>
        <taxon>Tracheophyta</taxon>
        <taxon>Spermatophyta</taxon>
        <taxon>Magnoliopsida</taxon>
        <taxon>eudicotyledons</taxon>
        <taxon>Gunneridae</taxon>
        <taxon>Pentapetalae</taxon>
        <taxon>asterids</taxon>
        <taxon>lamiids</taxon>
        <taxon>Lamiales</taxon>
        <taxon>Orobanchaceae</taxon>
        <taxon>Pedicularideae</taxon>
        <taxon>Castillejinae</taxon>
        <taxon>Castilleja</taxon>
    </lineage>
</organism>
<dbReference type="GO" id="GO:0005634">
    <property type="term" value="C:nucleus"/>
    <property type="evidence" value="ECO:0007669"/>
    <property type="project" value="UniProtKB-SubCell"/>
</dbReference>
<dbReference type="GO" id="GO:0009734">
    <property type="term" value="P:auxin-activated signaling pathway"/>
    <property type="evidence" value="ECO:0007669"/>
    <property type="project" value="UniProtKB-UniRule"/>
</dbReference>
<evidence type="ECO:0000256" key="4">
    <source>
        <dbReference type="ARBA" id="ARBA00023015"/>
    </source>
</evidence>
<evidence type="ECO:0000256" key="2">
    <source>
        <dbReference type="ARBA" id="ARBA00006728"/>
    </source>
</evidence>
<accession>A0ABD3E3R4</accession>
<evidence type="ECO:0000259" key="10">
    <source>
        <dbReference type="PROSITE" id="PS51745"/>
    </source>
</evidence>
<dbReference type="InterPro" id="IPR053793">
    <property type="entry name" value="PB1-like"/>
</dbReference>
<evidence type="ECO:0000313" key="11">
    <source>
        <dbReference type="EMBL" id="KAL3647694.1"/>
    </source>
</evidence>
<comment type="subcellular location">
    <subcellularLocation>
        <location evidence="1 8">Nucleus</location>
    </subcellularLocation>
</comment>
<dbReference type="EMBL" id="JAVIJP010000009">
    <property type="protein sequence ID" value="KAL3647694.1"/>
    <property type="molecule type" value="Genomic_DNA"/>
</dbReference>
<feature type="region of interest" description="Disordered" evidence="9">
    <location>
        <begin position="92"/>
        <end position="135"/>
    </location>
</feature>
<name>A0ABD3E3R4_9LAMI</name>
<proteinExistence type="inferred from homology"/>
<keyword evidence="5 8" id="KW-0804">Transcription</keyword>
<dbReference type="Gene3D" id="3.10.20.90">
    <property type="entry name" value="Phosphatidylinositol 3-kinase Catalytic Subunit, Chain A, domain 1"/>
    <property type="match status" value="1"/>
</dbReference>
<keyword evidence="3 8" id="KW-0678">Repressor</keyword>
<dbReference type="PROSITE" id="PS51745">
    <property type="entry name" value="PB1"/>
    <property type="match status" value="1"/>
</dbReference>
<evidence type="ECO:0000256" key="7">
    <source>
        <dbReference type="ARBA" id="ARBA00023294"/>
    </source>
</evidence>
<evidence type="ECO:0000256" key="6">
    <source>
        <dbReference type="ARBA" id="ARBA00023242"/>
    </source>
</evidence>
<keyword evidence="4 8" id="KW-0805">Transcription regulation</keyword>
<dbReference type="SUPFAM" id="SSF54277">
    <property type="entry name" value="CAD &amp; PB1 domains"/>
    <property type="match status" value="1"/>
</dbReference>
<comment type="subunit">
    <text evidence="8">Homodimers and heterodimers.</text>
</comment>
<evidence type="ECO:0000256" key="8">
    <source>
        <dbReference type="RuleBase" id="RU004549"/>
    </source>
</evidence>
<evidence type="ECO:0000256" key="9">
    <source>
        <dbReference type="SAM" id="MobiDB-lite"/>
    </source>
</evidence>
<protein>
    <recommendedName>
        <fullName evidence="8">Auxin-responsive protein</fullName>
    </recommendedName>
</protein>
<keyword evidence="7 8" id="KW-0927">Auxin signaling pathway</keyword>
<gene>
    <name evidence="11" type="primary">IAA13_1</name>
    <name evidence="11" type="ORF">CASFOL_008662</name>
</gene>
<dbReference type="Proteomes" id="UP001632038">
    <property type="component" value="Unassembled WGS sequence"/>
</dbReference>
<dbReference type="Pfam" id="PF02309">
    <property type="entry name" value="AUX_IAA"/>
    <property type="match status" value="1"/>
</dbReference>
<sequence>MQNLLIHGGDGGGVISGGPISALSREEIDDMVISSEESSSSYPAELELGLGLSLGGGKARAKLPPTAAIGGGSWNQYARILTAKGFPSVVSTKASSSSSASSSSVTKANANNGSCGNKRAAESPSSPPGRSAISQVVGWPPVRTYRTNSLANQSKSPVTENFFSTVDKCESKDKIPDKTDHGGSNIVKEKGLRKTSLFVKVSVDGVPIGRKVDLNAHSCYETLARALDDMFRPSSAVGARRSTMAEQVVTGTIKPLRLLDGSSDFVLTYEDKDGDWMLVGDVPWGMFLNSVRRLRIMRTADANGLVWLKGPNEMSQKPSKMPI</sequence>
<comment type="caution">
    <text evidence="11">The sequence shown here is derived from an EMBL/GenBank/DDBJ whole genome shotgun (WGS) entry which is preliminary data.</text>
</comment>
<evidence type="ECO:0000256" key="3">
    <source>
        <dbReference type="ARBA" id="ARBA00022491"/>
    </source>
</evidence>
<evidence type="ECO:0000256" key="5">
    <source>
        <dbReference type="ARBA" id="ARBA00023163"/>
    </source>
</evidence>
<feature type="compositionally biased region" description="Low complexity" evidence="9">
    <location>
        <begin position="92"/>
        <end position="108"/>
    </location>
</feature>